<dbReference type="AlphaFoldDB" id="A0A557SWI2"/>
<comment type="caution">
    <text evidence="2">The sequence shown here is derived from an EMBL/GenBank/DDBJ whole genome shotgun (WGS) entry which is preliminary data.</text>
</comment>
<dbReference type="InterPro" id="IPR024072">
    <property type="entry name" value="DHFR-like_dom_sf"/>
</dbReference>
<feature type="domain" description="Bacterial bifunctional deaminase-reductase C-terminal" evidence="1">
    <location>
        <begin position="22"/>
        <end position="119"/>
    </location>
</feature>
<evidence type="ECO:0000313" key="3">
    <source>
        <dbReference type="Proteomes" id="UP000315289"/>
    </source>
</evidence>
<sequence length="132" mass="14903">MSRNAFEIVITLDKWPYENKQVIVLTSVKLDIPLKLNHKVSVSSASPTGLINKLSNENIKNVYVDGGITIQNFLSCNLVDEITITILPIILGEGRPLFGPVTNEILLEPIKTVVFDNRFVQLKYRIINNLQR</sequence>
<accession>A0A557SWI2</accession>
<dbReference type="Gene3D" id="3.40.430.10">
    <property type="entry name" value="Dihydrofolate Reductase, subunit A"/>
    <property type="match status" value="1"/>
</dbReference>
<protein>
    <submittedName>
        <fullName evidence="2">Bifunctional deaminase-reductase domain protein</fullName>
    </submittedName>
</protein>
<dbReference type="Pfam" id="PF01872">
    <property type="entry name" value="RibD_C"/>
    <property type="match status" value="1"/>
</dbReference>
<dbReference type="OrthoDB" id="7348at2157"/>
<dbReference type="InterPro" id="IPR002734">
    <property type="entry name" value="RibDG_C"/>
</dbReference>
<proteinExistence type="predicted"/>
<organism evidence="2 3">
    <name type="scientific">Candidatus Nitrosocosmicus arcticus</name>
    <dbReference type="NCBI Taxonomy" id="2035267"/>
    <lineage>
        <taxon>Archaea</taxon>
        <taxon>Nitrososphaerota</taxon>
        <taxon>Nitrososphaeria</taxon>
        <taxon>Nitrososphaerales</taxon>
        <taxon>Nitrososphaeraceae</taxon>
        <taxon>Candidatus Nitrosocosmicus</taxon>
    </lineage>
</organism>
<name>A0A557SWI2_9ARCH</name>
<dbReference type="RefSeq" id="WP_144729756.1">
    <property type="nucleotide sequence ID" value="NZ_ML675581.1"/>
</dbReference>
<dbReference type="GO" id="GO:0008703">
    <property type="term" value="F:5-amino-6-(5-phosphoribosylamino)uracil reductase activity"/>
    <property type="evidence" value="ECO:0007669"/>
    <property type="project" value="InterPro"/>
</dbReference>
<dbReference type="EMBL" id="VOAH01000005">
    <property type="protein sequence ID" value="TVP40960.1"/>
    <property type="molecule type" value="Genomic_DNA"/>
</dbReference>
<gene>
    <name evidence="2" type="ORF">NARC_50141</name>
</gene>
<evidence type="ECO:0000313" key="2">
    <source>
        <dbReference type="EMBL" id="TVP40960.1"/>
    </source>
</evidence>
<dbReference type="Proteomes" id="UP000315289">
    <property type="component" value="Unassembled WGS sequence"/>
</dbReference>
<reference evidence="2 3" key="1">
    <citation type="journal article" date="2019" name="Front. Microbiol.">
        <title>Ammonia Oxidation by the Arctic Terrestrial Thaumarchaeote Candidatus Nitrosocosmicus arcticus Is Stimulated by Increasing Temperatures.</title>
        <authorList>
            <person name="Alves R.J.E."/>
            <person name="Kerou M."/>
            <person name="Zappe A."/>
            <person name="Bittner R."/>
            <person name="Abby S.S."/>
            <person name="Schmidt H.A."/>
            <person name="Pfeifer K."/>
            <person name="Schleper C."/>
        </authorList>
    </citation>
    <scope>NUCLEOTIDE SEQUENCE [LARGE SCALE GENOMIC DNA]</scope>
    <source>
        <strain evidence="2 3">Kfb</strain>
    </source>
</reference>
<evidence type="ECO:0000259" key="1">
    <source>
        <dbReference type="Pfam" id="PF01872"/>
    </source>
</evidence>
<dbReference type="GO" id="GO:0009231">
    <property type="term" value="P:riboflavin biosynthetic process"/>
    <property type="evidence" value="ECO:0007669"/>
    <property type="project" value="InterPro"/>
</dbReference>
<keyword evidence="3" id="KW-1185">Reference proteome</keyword>
<dbReference type="SUPFAM" id="SSF53597">
    <property type="entry name" value="Dihydrofolate reductase-like"/>
    <property type="match status" value="1"/>
</dbReference>